<dbReference type="AlphaFoldDB" id="A0A9N9S1Y9"/>
<dbReference type="Gene3D" id="1.20.1280.50">
    <property type="match status" value="1"/>
</dbReference>
<name>A0A9N9S1Y9_9DIPT</name>
<dbReference type="InterPro" id="IPR032675">
    <property type="entry name" value="LRR_dom_sf"/>
</dbReference>
<dbReference type="EMBL" id="OU895879">
    <property type="protein sequence ID" value="CAG9807689.1"/>
    <property type="molecule type" value="Genomic_DNA"/>
</dbReference>
<accession>A0A9N9S1Y9</accession>
<evidence type="ECO:0000313" key="3">
    <source>
        <dbReference type="EMBL" id="CAG9807689.1"/>
    </source>
</evidence>
<protein>
    <recommendedName>
        <fullName evidence="2">F-box domain-containing protein</fullName>
    </recommendedName>
</protein>
<dbReference type="CDD" id="cd09917">
    <property type="entry name" value="F-box_SF"/>
    <property type="match status" value="1"/>
</dbReference>
<dbReference type="Pfam" id="PF00646">
    <property type="entry name" value="F-box"/>
    <property type="match status" value="1"/>
</dbReference>
<feature type="region of interest" description="Disordered" evidence="1">
    <location>
        <begin position="511"/>
        <end position="539"/>
    </location>
</feature>
<dbReference type="SUPFAM" id="SSF52047">
    <property type="entry name" value="RNI-like"/>
    <property type="match status" value="1"/>
</dbReference>
<dbReference type="Gene3D" id="3.80.10.10">
    <property type="entry name" value="Ribonuclease Inhibitor"/>
    <property type="match status" value="1"/>
</dbReference>
<dbReference type="InterPro" id="IPR001810">
    <property type="entry name" value="F-box_dom"/>
</dbReference>
<feature type="domain" description="F-box" evidence="2">
    <location>
        <begin position="3"/>
        <end position="35"/>
    </location>
</feature>
<organism evidence="3 4">
    <name type="scientific">Chironomus riparius</name>
    <dbReference type="NCBI Taxonomy" id="315576"/>
    <lineage>
        <taxon>Eukaryota</taxon>
        <taxon>Metazoa</taxon>
        <taxon>Ecdysozoa</taxon>
        <taxon>Arthropoda</taxon>
        <taxon>Hexapoda</taxon>
        <taxon>Insecta</taxon>
        <taxon>Pterygota</taxon>
        <taxon>Neoptera</taxon>
        <taxon>Endopterygota</taxon>
        <taxon>Diptera</taxon>
        <taxon>Nematocera</taxon>
        <taxon>Chironomoidea</taxon>
        <taxon>Chironomidae</taxon>
        <taxon>Chironominae</taxon>
        <taxon>Chironomus</taxon>
    </lineage>
</organism>
<reference evidence="3" key="1">
    <citation type="submission" date="2022-01" db="EMBL/GenBank/DDBJ databases">
        <authorList>
            <person name="King R."/>
        </authorList>
    </citation>
    <scope>NUCLEOTIDE SEQUENCE</scope>
</reference>
<dbReference type="OrthoDB" id="10257471at2759"/>
<reference evidence="3" key="2">
    <citation type="submission" date="2022-10" db="EMBL/GenBank/DDBJ databases">
        <authorList>
            <consortium name="ENA_rothamsted_submissions"/>
            <consortium name="culmorum"/>
            <person name="King R."/>
        </authorList>
    </citation>
    <scope>NUCLEOTIDE SEQUENCE</scope>
</reference>
<proteinExistence type="predicted"/>
<gene>
    <name evidence="3" type="ORF">CHIRRI_LOCUS10535</name>
</gene>
<evidence type="ECO:0000259" key="2">
    <source>
        <dbReference type="Pfam" id="PF00646"/>
    </source>
</evidence>
<dbReference type="Proteomes" id="UP001153620">
    <property type="component" value="Chromosome 3"/>
</dbReference>
<evidence type="ECO:0000256" key="1">
    <source>
        <dbReference type="SAM" id="MobiDB-lite"/>
    </source>
</evidence>
<keyword evidence="4" id="KW-1185">Reference proteome</keyword>
<feature type="compositionally biased region" description="Acidic residues" evidence="1">
    <location>
        <begin position="519"/>
        <end position="539"/>
    </location>
</feature>
<evidence type="ECO:0000313" key="4">
    <source>
        <dbReference type="Proteomes" id="UP001153620"/>
    </source>
</evidence>
<dbReference type="SUPFAM" id="SSF81383">
    <property type="entry name" value="F-box domain"/>
    <property type="match status" value="1"/>
</dbReference>
<dbReference type="InterPro" id="IPR036047">
    <property type="entry name" value="F-box-like_dom_sf"/>
</dbReference>
<sequence>MDKLNNYVLMEIFEYLDGSSLKCCMETCSSWAEMIGTSLSTMKKLPLIIDRERISDQKEKLEEIKTLKRNYHSLIIDEVRMTCLIVTPLKALIGNIRILELIHVDQTEASWKTLLRNLSSVERITLVESKHSNNKKMGKEEKIEIPSLKSLTVIDSDWTLFEAIGETQMEELKIHHRYFYPSDVIHFLEFLKLQNTLSSLAVRVQQISIYRILLNDEACSLKFRLKKLAVTFKHWNDETNGKYLIDFLDQHKETLVHFETDSKLSPKIFEHLFTKMKFKSMMLNASNLPKDSTTFYSSLRQNHHLTKLVLTGEFNSHVAAQGIFTIYRQIKDLSINNWTSEVANDILVTIINNLTMITFLKIPFLVESTPELTMASLKELHIESIDTNTNLQSIIFNQNNLEKISVKWIYDDVNEVMEQATMRLKKLQYATFGPGFKPTGQTLKAFKQNCQNLHTLEVFYDWNLPISENILNDINGNGFKVYQYKSDSAAVIFSPEKSMWHEEDKIFVNLSSHPTSETESMDDSESDDDFDFGDSSDDDSFDNNPFYYYSDSDEMDFEDYMMREVIGFLIN</sequence>